<dbReference type="Pfam" id="PF02653">
    <property type="entry name" value="BPD_transp_2"/>
    <property type="match status" value="1"/>
</dbReference>
<gene>
    <name evidence="13" type="ORF">PAI11_24230</name>
</gene>
<dbReference type="CDD" id="cd06579">
    <property type="entry name" value="TM_PBP1_transp_AraH_like"/>
    <property type="match status" value="1"/>
</dbReference>
<evidence type="ECO:0000256" key="11">
    <source>
        <dbReference type="SAM" id="MobiDB-lite"/>
    </source>
</evidence>
<feature type="region of interest" description="Disordered" evidence="11">
    <location>
        <begin position="1"/>
        <end position="24"/>
    </location>
</feature>
<evidence type="ECO:0000256" key="12">
    <source>
        <dbReference type="SAM" id="Phobius"/>
    </source>
</evidence>
<dbReference type="PANTHER" id="PTHR32196:SF29">
    <property type="entry name" value="AUTOINDUCER 2 IMPORT SYSTEM PERMEASE PROTEIN LSRC"/>
    <property type="match status" value="1"/>
</dbReference>
<feature type="transmembrane region" description="Helical" evidence="12">
    <location>
        <begin position="61"/>
        <end position="80"/>
    </location>
</feature>
<dbReference type="PANTHER" id="PTHR32196">
    <property type="entry name" value="ABC TRANSPORTER PERMEASE PROTEIN YPHD-RELATED-RELATED"/>
    <property type="match status" value="1"/>
</dbReference>
<keyword evidence="5" id="KW-0997">Cell inner membrane</keyword>
<dbReference type="GO" id="GO:0005886">
    <property type="term" value="C:plasma membrane"/>
    <property type="evidence" value="ECO:0007669"/>
    <property type="project" value="UniProtKB-SubCell"/>
</dbReference>
<evidence type="ECO:0000256" key="7">
    <source>
        <dbReference type="ARBA" id="ARBA00022989"/>
    </source>
</evidence>
<feature type="transmembrane region" description="Helical" evidence="12">
    <location>
        <begin position="263"/>
        <end position="294"/>
    </location>
</feature>
<proteinExistence type="predicted"/>
<feature type="transmembrane region" description="Helical" evidence="12">
    <location>
        <begin position="30"/>
        <end position="49"/>
    </location>
</feature>
<evidence type="ECO:0000256" key="1">
    <source>
        <dbReference type="ARBA" id="ARBA00004651"/>
    </source>
</evidence>
<dbReference type="AlphaFoldDB" id="H0E6H3"/>
<dbReference type="EMBL" id="AGUD01000204">
    <property type="protein sequence ID" value="EHN10714.1"/>
    <property type="molecule type" value="Genomic_DNA"/>
</dbReference>
<comment type="caution">
    <text evidence="13">The sequence shown here is derived from an EMBL/GenBank/DDBJ whole genome shotgun (WGS) entry which is preliminary data.</text>
</comment>
<feature type="transmembrane region" description="Helical" evidence="12">
    <location>
        <begin position="141"/>
        <end position="159"/>
    </location>
</feature>
<evidence type="ECO:0000256" key="4">
    <source>
        <dbReference type="ARBA" id="ARBA00022475"/>
    </source>
</evidence>
<evidence type="ECO:0000256" key="6">
    <source>
        <dbReference type="ARBA" id="ARBA00022692"/>
    </source>
</evidence>
<dbReference type="PATRIC" id="fig|1097667.3.peg.2404"/>
<dbReference type="GO" id="GO:0022857">
    <property type="term" value="F:transmembrane transporter activity"/>
    <property type="evidence" value="ECO:0007669"/>
    <property type="project" value="InterPro"/>
</dbReference>
<evidence type="ECO:0000256" key="10">
    <source>
        <dbReference type="ARBA" id="ARBA00039382"/>
    </source>
</evidence>
<feature type="transmembrane region" description="Helical" evidence="12">
    <location>
        <begin position="87"/>
        <end position="105"/>
    </location>
</feature>
<sequence length="353" mass="35230">MNEHATTTATPPESPAPSSRPRRPWAGGRPAWVVIALATVALFAISVAFQPDSVRSSVLQGMLPFAAVLAIAAMGQTLVIQQRGIDLSVPGIMSLVVVLVTHGPNGDGGKLFTAILLAFAVAAATGLLSGLLITRLGITPIVTTLGVNALLLGAIVQISKGSPTTTTEALHGFANGHVLGIPTTIVIAALVMLGVSFVIKRTTVGRRYEAVGASAAAARAAGIDPLRYQLAAYVGASVLYCCAAILLAGVVTTPSITSGDTYLLPTVAAVVLGGTSLLGGVGSVAATAVAALFLTQLDQFVLATGASSAVQNLVQAVALAVGIGVYSVNWPAVAARLGALGDRGRGATAAGSG</sequence>
<name>H0E6H3_9ACTN</name>
<feature type="transmembrane region" description="Helical" evidence="12">
    <location>
        <begin position="111"/>
        <end position="134"/>
    </location>
</feature>
<keyword evidence="6 12" id="KW-0812">Transmembrane</keyword>
<evidence type="ECO:0000313" key="13">
    <source>
        <dbReference type="EMBL" id="EHN10714.1"/>
    </source>
</evidence>
<keyword evidence="4" id="KW-1003">Cell membrane</keyword>
<comment type="subunit">
    <text evidence="2">The complex is composed of two ATP-binding proteins (LsrA), two transmembrane proteins (LsrC and LsrD) and a solute-binding protein (LsrB).</text>
</comment>
<organism evidence="13 14">
    <name type="scientific">Patulibacter medicamentivorans</name>
    <dbReference type="NCBI Taxonomy" id="1097667"/>
    <lineage>
        <taxon>Bacteria</taxon>
        <taxon>Bacillati</taxon>
        <taxon>Actinomycetota</taxon>
        <taxon>Thermoleophilia</taxon>
        <taxon>Solirubrobacterales</taxon>
        <taxon>Patulibacteraceae</taxon>
        <taxon>Patulibacter</taxon>
    </lineage>
</organism>
<keyword evidence="7 12" id="KW-1133">Transmembrane helix</keyword>
<dbReference type="OrthoDB" id="9808136at2"/>
<reference evidence="13 14" key="1">
    <citation type="journal article" date="2013" name="Biodegradation">
        <title>Quantitative proteomic analysis of ibuprofen-degrading Patulibacter sp. strain I11.</title>
        <authorList>
            <person name="Almeida B."/>
            <person name="Kjeldal H."/>
            <person name="Lolas I."/>
            <person name="Knudsen A.D."/>
            <person name="Carvalho G."/>
            <person name="Nielsen K.L."/>
            <person name="Barreto Crespo M.T."/>
            <person name="Stensballe A."/>
            <person name="Nielsen J.L."/>
        </authorList>
    </citation>
    <scope>NUCLEOTIDE SEQUENCE [LARGE SCALE GENOMIC DNA]</scope>
    <source>
        <strain evidence="13 14">I11</strain>
    </source>
</reference>
<evidence type="ECO:0000256" key="9">
    <source>
        <dbReference type="ARBA" id="ARBA00025439"/>
    </source>
</evidence>
<keyword evidence="3" id="KW-0813">Transport</keyword>
<accession>H0E6H3</accession>
<dbReference type="InterPro" id="IPR001851">
    <property type="entry name" value="ABC_transp_permease"/>
</dbReference>
<evidence type="ECO:0000256" key="2">
    <source>
        <dbReference type="ARBA" id="ARBA00011262"/>
    </source>
</evidence>
<evidence type="ECO:0000256" key="8">
    <source>
        <dbReference type="ARBA" id="ARBA00023136"/>
    </source>
</evidence>
<evidence type="ECO:0000256" key="3">
    <source>
        <dbReference type="ARBA" id="ARBA00022448"/>
    </source>
</evidence>
<keyword evidence="8 12" id="KW-0472">Membrane</keyword>
<feature type="transmembrane region" description="Helical" evidence="12">
    <location>
        <begin position="230"/>
        <end position="251"/>
    </location>
</feature>
<dbReference type="RefSeq" id="WP_007575362.1">
    <property type="nucleotide sequence ID" value="NZ_AGUD01000204.1"/>
</dbReference>
<feature type="transmembrane region" description="Helical" evidence="12">
    <location>
        <begin position="179"/>
        <end position="199"/>
    </location>
</feature>
<protein>
    <recommendedName>
        <fullName evidence="10">Autoinducer 2 import system permease protein LsrC</fullName>
    </recommendedName>
</protein>
<evidence type="ECO:0000256" key="5">
    <source>
        <dbReference type="ARBA" id="ARBA00022519"/>
    </source>
</evidence>
<comment type="function">
    <text evidence="9">Part of the ABC transporter complex LsrABCD involved in autoinducer 2 (AI-2) import. Probably responsible for the translocation of the substrate across the membrane.</text>
</comment>
<comment type="subcellular location">
    <subcellularLocation>
        <location evidence="1">Cell membrane</location>
        <topology evidence="1">Multi-pass membrane protein</topology>
    </subcellularLocation>
</comment>
<keyword evidence="14" id="KW-1185">Reference proteome</keyword>
<dbReference type="Proteomes" id="UP000005143">
    <property type="component" value="Unassembled WGS sequence"/>
</dbReference>
<evidence type="ECO:0000313" key="14">
    <source>
        <dbReference type="Proteomes" id="UP000005143"/>
    </source>
</evidence>